<dbReference type="Pfam" id="PF05979">
    <property type="entry name" value="DUF896"/>
    <property type="match status" value="1"/>
</dbReference>
<accession>A0A9D2M8B1</accession>
<dbReference type="Proteomes" id="UP000886803">
    <property type="component" value="Unassembled WGS sequence"/>
</dbReference>
<evidence type="ECO:0000256" key="1">
    <source>
        <dbReference type="ARBA" id="ARBA00022490"/>
    </source>
</evidence>
<dbReference type="PANTHER" id="PTHR37300">
    <property type="entry name" value="UPF0291 PROTEIN CBO2609/CLC_2481"/>
    <property type="match status" value="1"/>
</dbReference>
<protein>
    <recommendedName>
        <fullName evidence="2">UPF0291 protein H9945_09655</fullName>
    </recommendedName>
</protein>
<comment type="caution">
    <text evidence="3">The sequence shown here is derived from an EMBL/GenBank/DDBJ whole genome shotgun (WGS) entry which is preliminary data.</text>
</comment>
<sequence length="73" mass="8068">MTESKIARINALAHKAKHSPLTEEEKIEQAALRKEFLADVRASLQEQLAHTVVVEPDGSRHPLLKNGGKTDTL</sequence>
<dbReference type="GO" id="GO:0005737">
    <property type="term" value="C:cytoplasm"/>
    <property type="evidence" value="ECO:0007669"/>
    <property type="project" value="UniProtKB-SubCell"/>
</dbReference>
<dbReference type="HAMAP" id="MF_01103">
    <property type="entry name" value="UPF0291"/>
    <property type="match status" value="1"/>
</dbReference>
<keyword evidence="1 2" id="KW-0963">Cytoplasm</keyword>
<gene>
    <name evidence="3" type="ORF">H9945_09655</name>
</gene>
<dbReference type="EMBL" id="DWYG01000164">
    <property type="protein sequence ID" value="HJB42748.1"/>
    <property type="molecule type" value="Genomic_DNA"/>
</dbReference>
<dbReference type="PANTHER" id="PTHR37300:SF1">
    <property type="entry name" value="UPF0291 PROTEIN YNZC"/>
    <property type="match status" value="1"/>
</dbReference>
<dbReference type="InterPro" id="IPR009242">
    <property type="entry name" value="DUF896"/>
</dbReference>
<name>A0A9D2M8B1_9FIRM</name>
<organism evidence="3 4">
    <name type="scientific">Candidatus Gemmiger avicola</name>
    <dbReference type="NCBI Taxonomy" id="2838605"/>
    <lineage>
        <taxon>Bacteria</taxon>
        <taxon>Bacillati</taxon>
        <taxon>Bacillota</taxon>
        <taxon>Clostridia</taxon>
        <taxon>Eubacteriales</taxon>
        <taxon>Gemmiger</taxon>
    </lineage>
</organism>
<evidence type="ECO:0000313" key="3">
    <source>
        <dbReference type="EMBL" id="HJB42748.1"/>
    </source>
</evidence>
<comment type="similarity">
    <text evidence="2">Belongs to the UPF0291 family.</text>
</comment>
<evidence type="ECO:0000313" key="4">
    <source>
        <dbReference type="Proteomes" id="UP000886803"/>
    </source>
</evidence>
<dbReference type="SUPFAM" id="SSF158221">
    <property type="entry name" value="YnzC-like"/>
    <property type="match status" value="1"/>
</dbReference>
<proteinExistence type="inferred from homology"/>
<evidence type="ECO:0000256" key="2">
    <source>
        <dbReference type="HAMAP-Rule" id="MF_01103"/>
    </source>
</evidence>
<reference evidence="3" key="1">
    <citation type="journal article" date="2021" name="PeerJ">
        <title>Extensive microbial diversity within the chicken gut microbiome revealed by metagenomics and culture.</title>
        <authorList>
            <person name="Gilroy R."/>
            <person name="Ravi A."/>
            <person name="Getino M."/>
            <person name="Pursley I."/>
            <person name="Horton D.L."/>
            <person name="Alikhan N.F."/>
            <person name="Baker D."/>
            <person name="Gharbi K."/>
            <person name="Hall N."/>
            <person name="Watson M."/>
            <person name="Adriaenssens E.M."/>
            <person name="Foster-Nyarko E."/>
            <person name="Jarju S."/>
            <person name="Secka A."/>
            <person name="Antonio M."/>
            <person name="Oren A."/>
            <person name="Chaudhuri R.R."/>
            <person name="La Ragione R."/>
            <person name="Hildebrand F."/>
            <person name="Pallen M.J."/>
        </authorList>
    </citation>
    <scope>NUCLEOTIDE SEQUENCE</scope>
    <source>
        <strain evidence="3">ChiBcec8-13705</strain>
    </source>
</reference>
<dbReference type="Gene3D" id="1.10.287.540">
    <property type="entry name" value="Helix hairpin bin"/>
    <property type="match status" value="1"/>
</dbReference>
<comment type="subcellular location">
    <subcellularLocation>
        <location evidence="2">Cytoplasm</location>
    </subcellularLocation>
</comment>
<dbReference type="AlphaFoldDB" id="A0A9D2M8B1"/>
<reference evidence="3" key="2">
    <citation type="submission" date="2021-04" db="EMBL/GenBank/DDBJ databases">
        <authorList>
            <person name="Gilroy R."/>
        </authorList>
    </citation>
    <scope>NUCLEOTIDE SEQUENCE</scope>
    <source>
        <strain evidence="3">ChiBcec8-13705</strain>
    </source>
</reference>